<name>A0A6G6Y9B9_9SPHN</name>
<dbReference type="KEGG" id="spzr:G5C33_17710"/>
<feature type="transmembrane region" description="Helical" evidence="1">
    <location>
        <begin position="387"/>
        <end position="405"/>
    </location>
</feature>
<feature type="transmembrane region" description="Helical" evidence="1">
    <location>
        <begin position="262"/>
        <end position="280"/>
    </location>
</feature>
<reference evidence="2 3" key="1">
    <citation type="submission" date="2020-02" db="EMBL/GenBank/DDBJ databases">
        <authorList>
            <person name="Zheng R.K."/>
            <person name="Sun C.M."/>
        </authorList>
    </citation>
    <scope>NUCLEOTIDE SEQUENCE [LARGE SCALE GENOMIC DNA]</scope>
    <source>
        <strain evidence="3">zrk23</strain>
    </source>
</reference>
<dbReference type="RefSeq" id="WP_165328367.1">
    <property type="nucleotide sequence ID" value="NZ_CP049109.1"/>
</dbReference>
<keyword evidence="3" id="KW-1185">Reference proteome</keyword>
<evidence type="ECO:0000313" key="2">
    <source>
        <dbReference type="EMBL" id="QIG81441.1"/>
    </source>
</evidence>
<feature type="transmembrane region" description="Helical" evidence="1">
    <location>
        <begin position="159"/>
        <end position="177"/>
    </location>
</feature>
<feature type="transmembrane region" description="Helical" evidence="1">
    <location>
        <begin position="341"/>
        <end position="358"/>
    </location>
</feature>
<feature type="transmembrane region" description="Helical" evidence="1">
    <location>
        <begin position="224"/>
        <end position="242"/>
    </location>
</feature>
<feature type="transmembrane region" description="Helical" evidence="1">
    <location>
        <begin position="107"/>
        <end position="128"/>
    </location>
</feature>
<keyword evidence="1" id="KW-1133">Transmembrane helix</keyword>
<evidence type="ECO:0008006" key="4">
    <source>
        <dbReference type="Google" id="ProtNLM"/>
    </source>
</evidence>
<feature type="transmembrane region" description="Helical" evidence="1">
    <location>
        <begin position="189"/>
        <end position="212"/>
    </location>
</feature>
<feature type="transmembrane region" description="Helical" evidence="1">
    <location>
        <begin position="365"/>
        <end position="381"/>
    </location>
</feature>
<evidence type="ECO:0000256" key="1">
    <source>
        <dbReference type="SAM" id="Phobius"/>
    </source>
</evidence>
<gene>
    <name evidence="2" type="ORF">G5C33_17710</name>
</gene>
<sequence length="571" mass="60280">METRAHRIEWRDLAVACALACVLTLAWAARDWSALSALALPDTDDGMRLQQIRDWLGGQAFGDLMQYRLGPDGLIMHWSRIPDLVPAAIIALLTPLIGAHDAELTAVILWPAMLFAGALMLIGGIARALETQPAVAQVIAALAYPATTLFLPGRIDHHGLQILLLLIVALMLVRPMSWRSAATAGLATAVSLAIGMETAPLLAAAAAVLVLQWIAGARGAQARLGAWSVTLTLGFAAGAALLRTNGWTYPSCDGFTETLWRAAQGAAIVPLLLALIGFIVPDSRSRAACAILGGLAALAFVHLTAPICLSPYAGLDSMLNDIWLSNVAEAQPLFETDLTTAIGYAGIMVAGIGTSAWFARRDARWLSLLALQIASLALACIQLRGAYAGAILAAPALAALVAAARRRGTLRLILAWFASAGIAYPAMATALTSRPVSEPVREAPNGCSLDGAIDALRDLPPSRILAPVDLSARALPATEHRFLAGPYHRNEAGNRALYRILTSKPLAGRAQFAALDISYLAYCEGSFGEVDARADRDSLLALLRHDAPPQWLQPVSPPGAPLIILAVKQPE</sequence>
<feature type="transmembrane region" description="Helical" evidence="1">
    <location>
        <begin position="412"/>
        <end position="431"/>
    </location>
</feature>
<feature type="transmembrane region" description="Helical" evidence="1">
    <location>
        <begin position="134"/>
        <end position="152"/>
    </location>
</feature>
<feature type="transmembrane region" description="Helical" evidence="1">
    <location>
        <begin position="287"/>
        <end position="313"/>
    </location>
</feature>
<feature type="transmembrane region" description="Helical" evidence="1">
    <location>
        <begin position="84"/>
        <end position="100"/>
    </location>
</feature>
<evidence type="ECO:0000313" key="3">
    <source>
        <dbReference type="Proteomes" id="UP000501568"/>
    </source>
</evidence>
<proteinExistence type="predicted"/>
<organism evidence="2 3">
    <name type="scientific">Stakelama tenebrarum</name>
    <dbReference type="NCBI Taxonomy" id="2711215"/>
    <lineage>
        <taxon>Bacteria</taxon>
        <taxon>Pseudomonadati</taxon>
        <taxon>Pseudomonadota</taxon>
        <taxon>Alphaproteobacteria</taxon>
        <taxon>Sphingomonadales</taxon>
        <taxon>Sphingomonadaceae</taxon>
        <taxon>Stakelama</taxon>
    </lineage>
</organism>
<keyword evidence="1" id="KW-0812">Transmembrane</keyword>
<dbReference type="AlphaFoldDB" id="A0A6G6Y9B9"/>
<protein>
    <recommendedName>
        <fullName evidence="4">AcrB/AcrD/AcrF family protein</fullName>
    </recommendedName>
</protein>
<keyword evidence="1" id="KW-0472">Membrane</keyword>
<dbReference type="Proteomes" id="UP000501568">
    <property type="component" value="Chromosome"/>
</dbReference>
<dbReference type="EMBL" id="CP049109">
    <property type="protein sequence ID" value="QIG81441.1"/>
    <property type="molecule type" value="Genomic_DNA"/>
</dbReference>
<accession>A0A6G6Y9B9</accession>